<keyword evidence="1" id="KW-1133">Transmembrane helix</keyword>
<evidence type="ECO:0000313" key="2">
    <source>
        <dbReference type="EMBL" id="CAG8685281.1"/>
    </source>
</evidence>
<feature type="transmembrane region" description="Helical" evidence="1">
    <location>
        <begin position="158"/>
        <end position="183"/>
    </location>
</feature>
<gene>
    <name evidence="2" type="ORF">DERYTH_LOCUS12065</name>
</gene>
<evidence type="ECO:0000313" key="3">
    <source>
        <dbReference type="Proteomes" id="UP000789405"/>
    </source>
</evidence>
<proteinExistence type="predicted"/>
<organism evidence="2 3">
    <name type="scientific">Dentiscutata erythropus</name>
    <dbReference type="NCBI Taxonomy" id="1348616"/>
    <lineage>
        <taxon>Eukaryota</taxon>
        <taxon>Fungi</taxon>
        <taxon>Fungi incertae sedis</taxon>
        <taxon>Mucoromycota</taxon>
        <taxon>Glomeromycotina</taxon>
        <taxon>Glomeromycetes</taxon>
        <taxon>Diversisporales</taxon>
        <taxon>Gigasporaceae</taxon>
        <taxon>Dentiscutata</taxon>
    </lineage>
</organism>
<dbReference type="OrthoDB" id="9996464at2759"/>
<feature type="transmembrane region" description="Helical" evidence="1">
    <location>
        <begin position="27"/>
        <end position="48"/>
    </location>
</feature>
<keyword evidence="1" id="KW-0472">Membrane</keyword>
<comment type="caution">
    <text evidence="2">The sequence shown here is derived from an EMBL/GenBank/DDBJ whole genome shotgun (WGS) entry which is preliminary data.</text>
</comment>
<keyword evidence="1" id="KW-0812">Transmembrane</keyword>
<feature type="transmembrane region" description="Helical" evidence="1">
    <location>
        <begin position="189"/>
        <end position="212"/>
    </location>
</feature>
<keyword evidence="3" id="KW-1185">Reference proteome</keyword>
<dbReference type="AlphaFoldDB" id="A0A9N9EQU2"/>
<accession>A0A9N9EQU2</accession>
<dbReference type="EMBL" id="CAJVPY010007756">
    <property type="protein sequence ID" value="CAG8685281.1"/>
    <property type="molecule type" value="Genomic_DNA"/>
</dbReference>
<sequence length="231" mass="26368">MKLLLFLFTTIVDVGLPIILNYVLTYFGVPVILALVLSGTIPFVSVIINFNFRKQVDVTGILSTTGFIASTILSIIQGYVKLDILEQLNAPIISFAIGLVFLITLIPIKVGSYQLRPILYYHFKFMEMGNIKGLTEDEPIPERWERYWITYADFRQTFIVLTAVLGFALLLDVPIRILIIYITKMADRAALVGSIVSFGYMQVFISFSVIYAKWMKKLHEKRYKVKEGSYI</sequence>
<protein>
    <submittedName>
        <fullName evidence="2">7057_t:CDS:1</fullName>
    </submittedName>
</protein>
<feature type="transmembrane region" description="Helical" evidence="1">
    <location>
        <begin position="92"/>
        <end position="110"/>
    </location>
</feature>
<name>A0A9N9EQU2_9GLOM</name>
<reference evidence="2" key="1">
    <citation type="submission" date="2021-06" db="EMBL/GenBank/DDBJ databases">
        <authorList>
            <person name="Kallberg Y."/>
            <person name="Tangrot J."/>
            <person name="Rosling A."/>
        </authorList>
    </citation>
    <scope>NUCLEOTIDE SEQUENCE</scope>
    <source>
        <strain evidence="2">MA453B</strain>
    </source>
</reference>
<dbReference type="NCBIfam" id="NF041646">
    <property type="entry name" value="VC0807_fam"/>
    <property type="match status" value="1"/>
</dbReference>
<evidence type="ECO:0000256" key="1">
    <source>
        <dbReference type="SAM" id="Phobius"/>
    </source>
</evidence>
<dbReference type="Proteomes" id="UP000789405">
    <property type="component" value="Unassembled WGS sequence"/>
</dbReference>
<feature type="transmembrane region" description="Helical" evidence="1">
    <location>
        <begin position="60"/>
        <end position="80"/>
    </location>
</feature>